<feature type="region of interest" description="Disordered" evidence="1">
    <location>
        <begin position="68"/>
        <end position="118"/>
    </location>
</feature>
<sequence length="118" mass="12342">MVQETVNFELVPAKELICTKECLDAATSLASTSVGRCGWQPEEAWRAAWRRPALEVVLTELEAEAARLATTGGGAPGSSVDGDVKEATVSSRGDERRRGGGRRDGVREALGQGAAGDG</sequence>
<name>J3LIV6_ORYBR</name>
<dbReference type="EnsemblPlants" id="OB0324G10010.1">
    <property type="protein sequence ID" value="OB0324G10010.1"/>
    <property type="gene ID" value="OB0324G10010"/>
</dbReference>
<protein>
    <submittedName>
        <fullName evidence="2">Uncharacterized protein</fullName>
    </submittedName>
</protein>
<evidence type="ECO:0000313" key="3">
    <source>
        <dbReference type="Proteomes" id="UP000006038"/>
    </source>
</evidence>
<dbReference type="AlphaFoldDB" id="J3LIV6"/>
<feature type="compositionally biased region" description="Basic and acidic residues" evidence="1">
    <location>
        <begin position="82"/>
        <end position="107"/>
    </location>
</feature>
<reference evidence="2" key="1">
    <citation type="submission" date="2015-06" db="UniProtKB">
        <authorList>
            <consortium name="EnsemblPlants"/>
        </authorList>
    </citation>
    <scope>IDENTIFICATION</scope>
</reference>
<keyword evidence="3" id="KW-1185">Reference proteome</keyword>
<dbReference type="Gramene" id="OB0324G10010.1">
    <property type="protein sequence ID" value="OB0324G10010.1"/>
    <property type="gene ID" value="OB0324G10010"/>
</dbReference>
<accession>J3LIV6</accession>
<evidence type="ECO:0000313" key="2">
    <source>
        <dbReference type="EnsemblPlants" id="OB0324G10010.1"/>
    </source>
</evidence>
<proteinExistence type="predicted"/>
<dbReference type="HOGENOM" id="CLU_2076736_0_0_1"/>
<evidence type="ECO:0000256" key="1">
    <source>
        <dbReference type="SAM" id="MobiDB-lite"/>
    </source>
</evidence>
<organism evidence="2">
    <name type="scientific">Oryza brachyantha</name>
    <name type="common">malo sina</name>
    <dbReference type="NCBI Taxonomy" id="4533"/>
    <lineage>
        <taxon>Eukaryota</taxon>
        <taxon>Viridiplantae</taxon>
        <taxon>Streptophyta</taxon>
        <taxon>Embryophyta</taxon>
        <taxon>Tracheophyta</taxon>
        <taxon>Spermatophyta</taxon>
        <taxon>Magnoliopsida</taxon>
        <taxon>Liliopsida</taxon>
        <taxon>Poales</taxon>
        <taxon>Poaceae</taxon>
        <taxon>BOP clade</taxon>
        <taxon>Oryzoideae</taxon>
        <taxon>Oryzeae</taxon>
        <taxon>Oryzinae</taxon>
        <taxon>Oryza</taxon>
    </lineage>
</organism>
<dbReference type="Proteomes" id="UP000006038">
    <property type="component" value="Unassembled WGS sequence"/>
</dbReference>